<dbReference type="AlphaFoldDB" id="A0AAV6L3M2"/>
<dbReference type="Proteomes" id="UP000823749">
    <property type="component" value="Chromosome 3"/>
</dbReference>
<dbReference type="InterPro" id="IPR023214">
    <property type="entry name" value="HAD_sf"/>
</dbReference>
<proteinExistence type="predicted"/>
<dbReference type="EMBL" id="JACTNZ010000003">
    <property type="protein sequence ID" value="KAG5559690.1"/>
    <property type="molecule type" value="Genomic_DNA"/>
</dbReference>
<dbReference type="Gene3D" id="3.40.50.1000">
    <property type="entry name" value="HAD superfamily/HAD-like"/>
    <property type="match status" value="1"/>
</dbReference>
<dbReference type="PANTHER" id="PTHR43611">
    <property type="entry name" value="ALPHA-D-GLUCOSE 1-PHOSPHATE PHOSPHATASE"/>
    <property type="match status" value="1"/>
</dbReference>
<accession>A0AAV6L3M2</accession>
<evidence type="ECO:0000256" key="1">
    <source>
        <dbReference type="SAM" id="MobiDB-lite"/>
    </source>
</evidence>
<protein>
    <submittedName>
        <fullName evidence="2">Uncharacterized protein</fullName>
    </submittedName>
</protein>
<sequence>MTTTALWRPSAIPIFSLTTILPLNRKPNSPAALSTKMALNINANNINNSSSSSKGNEIRSHLNTNNPSNGKSQRKLPVLLFDVMDTIVRDPFYHDVPAFFGMSMKELIECKHPTAWIEFERGLINETELADKFFKDGRLFDLEGLKSCMIRGYSYIEGVEELLHALKQSHYEMHAFTNYPIWYELIEEKLKLSTYLSWSFCSCITGKRKPDPDFYLEVLRHLDVEPASCVFIDDRMANVEAATDAGIVGIHFKGATSLRQDLTLLGLDFSVNKDEEDAAEHKAEYFP</sequence>
<name>A0AAV6L3M2_9ERIC</name>
<dbReference type="Pfam" id="PF00702">
    <property type="entry name" value="Hydrolase"/>
    <property type="match status" value="1"/>
</dbReference>
<gene>
    <name evidence="2" type="ORF">RHGRI_009268</name>
</gene>
<feature type="region of interest" description="Disordered" evidence="1">
    <location>
        <begin position="45"/>
        <end position="71"/>
    </location>
</feature>
<dbReference type="InterPro" id="IPR036412">
    <property type="entry name" value="HAD-like_sf"/>
</dbReference>
<dbReference type="SUPFAM" id="SSF56784">
    <property type="entry name" value="HAD-like"/>
    <property type="match status" value="1"/>
</dbReference>
<feature type="compositionally biased region" description="Polar residues" evidence="1">
    <location>
        <begin position="61"/>
        <end position="71"/>
    </location>
</feature>
<keyword evidence="3" id="KW-1185">Reference proteome</keyword>
<evidence type="ECO:0000313" key="2">
    <source>
        <dbReference type="EMBL" id="KAG5559690.1"/>
    </source>
</evidence>
<comment type="caution">
    <text evidence="2">The sequence shown here is derived from an EMBL/GenBank/DDBJ whole genome shotgun (WGS) entry which is preliminary data.</text>
</comment>
<dbReference type="PANTHER" id="PTHR43611:SF3">
    <property type="entry name" value="FLAVIN MONONUCLEOTIDE HYDROLASE 1, CHLOROPLATIC"/>
    <property type="match status" value="1"/>
</dbReference>
<dbReference type="NCBIfam" id="TIGR01509">
    <property type="entry name" value="HAD-SF-IA-v3"/>
    <property type="match status" value="1"/>
</dbReference>
<dbReference type="InterPro" id="IPR006439">
    <property type="entry name" value="HAD-SF_hydro_IA"/>
</dbReference>
<reference evidence="2" key="1">
    <citation type="submission" date="2020-08" db="EMBL/GenBank/DDBJ databases">
        <title>Plant Genome Project.</title>
        <authorList>
            <person name="Zhang R.-G."/>
        </authorList>
    </citation>
    <scope>NUCLEOTIDE SEQUENCE</scope>
    <source>
        <strain evidence="2">WSP0</strain>
        <tissue evidence="2">Leaf</tissue>
    </source>
</reference>
<organism evidence="2 3">
    <name type="scientific">Rhododendron griersonianum</name>
    <dbReference type="NCBI Taxonomy" id="479676"/>
    <lineage>
        <taxon>Eukaryota</taxon>
        <taxon>Viridiplantae</taxon>
        <taxon>Streptophyta</taxon>
        <taxon>Embryophyta</taxon>
        <taxon>Tracheophyta</taxon>
        <taxon>Spermatophyta</taxon>
        <taxon>Magnoliopsida</taxon>
        <taxon>eudicotyledons</taxon>
        <taxon>Gunneridae</taxon>
        <taxon>Pentapetalae</taxon>
        <taxon>asterids</taxon>
        <taxon>Ericales</taxon>
        <taxon>Ericaceae</taxon>
        <taxon>Ericoideae</taxon>
        <taxon>Rhodoreae</taxon>
        <taxon>Rhododendron</taxon>
    </lineage>
</organism>
<dbReference type="SFLD" id="SFLDS00003">
    <property type="entry name" value="Haloacid_Dehalogenase"/>
    <property type="match status" value="1"/>
</dbReference>
<evidence type="ECO:0000313" key="3">
    <source>
        <dbReference type="Proteomes" id="UP000823749"/>
    </source>
</evidence>
<dbReference type="SFLD" id="SFLDG01129">
    <property type="entry name" value="C1.5:_HAD__Beta-PGM__Phosphata"/>
    <property type="match status" value="1"/>
</dbReference>